<accession>A0ABQ8DDL6</accession>
<dbReference type="SUPFAM" id="SSF46938">
    <property type="entry name" value="CRAL/TRIO N-terminal domain"/>
    <property type="match status" value="1"/>
</dbReference>
<proteinExistence type="predicted"/>
<evidence type="ECO:0000256" key="1">
    <source>
        <dbReference type="ARBA" id="ARBA00004184"/>
    </source>
</evidence>
<dbReference type="InterPro" id="IPR011074">
    <property type="entry name" value="CRAL/TRIO_N_dom"/>
</dbReference>
<dbReference type="EMBL" id="JAGKQM010000005">
    <property type="protein sequence ID" value="KAH0927052.1"/>
    <property type="molecule type" value="Genomic_DNA"/>
</dbReference>
<dbReference type="Proteomes" id="UP000824890">
    <property type="component" value="Unassembled WGS sequence"/>
</dbReference>
<evidence type="ECO:0000259" key="2">
    <source>
        <dbReference type="SMART" id="SM01100"/>
    </source>
</evidence>
<evidence type="ECO:0000313" key="3">
    <source>
        <dbReference type="EMBL" id="KAH0927052.1"/>
    </source>
</evidence>
<dbReference type="SMART" id="SM01100">
    <property type="entry name" value="CRAL_TRIO_N"/>
    <property type="match status" value="1"/>
</dbReference>
<comment type="subcellular location">
    <subcellularLocation>
        <location evidence="1">Endomembrane system</location>
        <topology evidence="1">Peripheral membrane protein</topology>
    </subcellularLocation>
</comment>
<dbReference type="InterPro" id="IPR036865">
    <property type="entry name" value="CRAL-TRIO_dom_sf"/>
</dbReference>
<feature type="domain" description="CRAL/TRIO N-terminal" evidence="2">
    <location>
        <begin position="18"/>
        <end position="43"/>
    </location>
</feature>
<organism evidence="3 4">
    <name type="scientific">Brassica napus</name>
    <name type="common">Rape</name>
    <dbReference type="NCBI Taxonomy" id="3708"/>
    <lineage>
        <taxon>Eukaryota</taxon>
        <taxon>Viridiplantae</taxon>
        <taxon>Streptophyta</taxon>
        <taxon>Embryophyta</taxon>
        <taxon>Tracheophyta</taxon>
        <taxon>Spermatophyta</taxon>
        <taxon>Magnoliopsida</taxon>
        <taxon>eudicotyledons</taxon>
        <taxon>Gunneridae</taxon>
        <taxon>Pentapetalae</taxon>
        <taxon>rosids</taxon>
        <taxon>malvids</taxon>
        <taxon>Brassicales</taxon>
        <taxon>Brassicaceae</taxon>
        <taxon>Brassiceae</taxon>
        <taxon>Brassica</taxon>
    </lineage>
</organism>
<gene>
    <name evidence="3" type="ORF">HID58_019308</name>
</gene>
<dbReference type="PANTHER" id="PTHR45657:SF5">
    <property type="entry name" value="PHOSPHATIDYLINOSITOL_PHOSPHATIDYLCHOLINE TRANSFER PROTEIN SFH6"/>
    <property type="match status" value="1"/>
</dbReference>
<dbReference type="InterPro" id="IPR051026">
    <property type="entry name" value="PI/PC_transfer"/>
</dbReference>
<dbReference type="InterPro" id="IPR036273">
    <property type="entry name" value="CRAL/TRIO_N_dom_sf"/>
</dbReference>
<dbReference type="PANTHER" id="PTHR45657">
    <property type="entry name" value="CRAL-TRIO DOMAIN-CONTAINING PROTEIN YKL091C-RELATED"/>
    <property type="match status" value="1"/>
</dbReference>
<dbReference type="Gene3D" id="3.40.525.10">
    <property type="entry name" value="CRAL-TRIO lipid binding domain"/>
    <property type="match status" value="1"/>
</dbReference>
<protein>
    <recommendedName>
        <fullName evidence="2">CRAL/TRIO N-terminal domain-containing protein</fullName>
    </recommendedName>
</protein>
<name>A0ABQ8DDL6_BRANA</name>
<sequence length="172" mass="19882">MFTSLVMDELLLPSKHDDYDMIMRFIKARKLDIEKAKQIWADMIHLGKEFGTNTIIQDFEFESLLHVLCYVVVVNSLVLISLLEKEEEVSEERRVQGMCPLTLEEVALVLKALGFDISISFLRKQLDHKRFKELLDLHHNKHVGSVCKSCQRSSCEKNRNTNTSKSLSKSNL</sequence>
<keyword evidence="4" id="KW-1185">Reference proteome</keyword>
<comment type="caution">
    <text evidence="3">The sequence shown here is derived from an EMBL/GenBank/DDBJ whole genome shotgun (WGS) entry which is preliminary data.</text>
</comment>
<reference evidence="3 4" key="1">
    <citation type="submission" date="2021-05" db="EMBL/GenBank/DDBJ databases">
        <title>Genome Assembly of Synthetic Allotetraploid Brassica napus Reveals Homoeologous Exchanges between Subgenomes.</title>
        <authorList>
            <person name="Davis J.T."/>
        </authorList>
    </citation>
    <scope>NUCLEOTIDE SEQUENCE [LARGE SCALE GENOMIC DNA]</scope>
    <source>
        <strain evidence="4">cv. Da-Ae</strain>
        <tissue evidence="3">Seedling</tissue>
    </source>
</reference>
<evidence type="ECO:0000313" key="4">
    <source>
        <dbReference type="Proteomes" id="UP000824890"/>
    </source>
</evidence>